<sequence length="596" mass="63156">MAGEGDVVSAFVKQGVWLFLRWMSLPAFIAGYLVSVAMGLGGTQATQVVLTVLPPIILVFGAGYPLLSLWWVGRHALARRSGDVPGQRLERLLRLPWRAAAATTAGAWAVGGFTFSLIAAWLHQKDAFQVVMGCSVAACFGVLLALPFALSLEQRLLPLVLAEQQRFPEVAPRGGGPFWPRQRWFLPLTSVTSLLLTMLLSGGMLGVKLRVARAMLEEHLRALGAQDAVGHLDALGHEMLREFTVAVAWICGVMLVIPALTLWMMARRQAKGAGAVQAAIESLAAGRVTAPAWVSTDELGDLAAGMRAVLLKLSALPRSLHTAAHRLGEAGHQLGLAQVEQQGSLSKQAVALQEARATSDEIQHTSRLAADRAEAVLQVAQRSEALGLQGERSVEASLAGLVAIQQAVDGIQARLAALTESASRIGDITASVKDLADQSNVLALNAAIEAARAGDVGRSFSVVAREMRGLANQSAQATDRIRSVLEDLRQGIQAASLMGEQGGQQVATGLEGVRTSGASLRELLAMSRESAGAARQIAGAVTQQNAGFTQVFTAVADLSRIMEETLHRAETTRDATQTLQGVSQEVDELARQFQAG</sequence>
<dbReference type="GO" id="GO:0016020">
    <property type="term" value="C:membrane"/>
    <property type="evidence" value="ECO:0007669"/>
    <property type="project" value="InterPro"/>
</dbReference>
<evidence type="ECO:0000313" key="5">
    <source>
        <dbReference type="EMBL" id="RKG92194.1"/>
    </source>
</evidence>
<evidence type="ECO:0000259" key="4">
    <source>
        <dbReference type="PROSITE" id="PS50111"/>
    </source>
</evidence>
<dbReference type="GO" id="GO:0007165">
    <property type="term" value="P:signal transduction"/>
    <property type="evidence" value="ECO:0007669"/>
    <property type="project" value="UniProtKB-KW"/>
</dbReference>
<feature type="transmembrane region" description="Helical" evidence="3">
    <location>
        <begin position="20"/>
        <end position="41"/>
    </location>
</feature>
<dbReference type="Pfam" id="PF00015">
    <property type="entry name" value="MCPsignal"/>
    <property type="match status" value="1"/>
</dbReference>
<dbReference type="PROSITE" id="PS50111">
    <property type="entry name" value="CHEMOTAXIS_TRANSDUC_2"/>
    <property type="match status" value="1"/>
</dbReference>
<dbReference type="AlphaFoldDB" id="A0A3A8JIN4"/>
<feature type="transmembrane region" description="Helical" evidence="3">
    <location>
        <begin position="243"/>
        <end position="266"/>
    </location>
</feature>
<gene>
    <name evidence="5" type="ORF">D7V88_07060</name>
</gene>
<feature type="transmembrane region" description="Helical" evidence="3">
    <location>
        <begin position="130"/>
        <end position="150"/>
    </location>
</feature>
<dbReference type="OrthoDB" id="5498895at2"/>
<feature type="transmembrane region" description="Helical" evidence="3">
    <location>
        <begin position="48"/>
        <end position="72"/>
    </location>
</feature>
<dbReference type="EMBL" id="RAVZ01000030">
    <property type="protein sequence ID" value="RKG92194.1"/>
    <property type="molecule type" value="Genomic_DNA"/>
</dbReference>
<evidence type="ECO:0000256" key="2">
    <source>
        <dbReference type="PROSITE-ProRule" id="PRU00284"/>
    </source>
</evidence>
<dbReference type="InterPro" id="IPR004089">
    <property type="entry name" value="MCPsignal_dom"/>
</dbReference>
<keyword evidence="3" id="KW-1133">Transmembrane helix</keyword>
<reference evidence="6" key="1">
    <citation type="submission" date="2018-09" db="EMBL/GenBank/DDBJ databases">
        <authorList>
            <person name="Livingstone P.G."/>
            <person name="Whitworth D.E."/>
        </authorList>
    </citation>
    <scope>NUCLEOTIDE SEQUENCE [LARGE SCALE GENOMIC DNA]</scope>
    <source>
        <strain evidence="6">CA054A</strain>
    </source>
</reference>
<proteinExistence type="predicted"/>
<organism evidence="5 6">
    <name type="scientific">Corallococcus terminator</name>
    <dbReference type="NCBI Taxonomy" id="2316733"/>
    <lineage>
        <taxon>Bacteria</taxon>
        <taxon>Pseudomonadati</taxon>
        <taxon>Myxococcota</taxon>
        <taxon>Myxococcia</taxon>
        <taxon>Myxococcales</taxon>
        <taxon>Cystobacterineae</taxon>
        <taxon>Myxococcaceae</taxon>
        <taxon>Corallococcus</taxon>
    </lineage>
</organism>
<keyword evidence="3" id="KW-0472">Membrane</keyword>
<dbReference type="SUPFAM" id="SSF58104">
    <property type="entry name" value="Methyl-accepting chemotaxis protein (MCP) signaling domain"/>
    <property type="match status" value="1"/>
</dbReference>
<name>A0A3A8JIN4_9BACT</name>
<dbReference type="Gene3D" id="1.10.287.950">
    <property type="entry name" value="Methyl-accepting chemotaxis protein"/>
    <property type="match status" value="1"/>
</dbReference>
<evidence type="ECO:0000256" key="3">
    <source>
        <dbReference type="SAM" id="Phobius"/>
    </source>
</evidence>
<dbReference type="SMART" id="SM00283">
    <property type="entry name" value="MA"/>
    <property type="match status" value="1"/>
</dbReference>
<dbReference type="Proteomes" id="UP000268094">
    <property type="component" value="Unassembled WGS sequence"/>
</dbReference>
<feature type="transmembrane region" description="Helical" evidence="3">
    <location>
        <begin position="99"/>
        <end position="123"/>
    </location>
</feature>
<keyword evidence="6" id="KW-1185">Reference proteome</keyword>
<protein>
    <submittedName>
        <fullName evidence="5">Methyl-accepting chemotaxis protein</fullName>
    </submittedName>
</protein>
<feature type="transmembrane region" description="Helical" evidence="3">
    <location>
        <begin position="184"/>
        <end position="207"/>
    </location>
</feature>
<keyword evidence="1 2" id="KW-0807">Transducer</keyword>
<evidence type="ECO:0000313" key="6">
    <source>
        <dbReference type="Proteomes" id="UP000268094"/>
    </source>
</evidence>
<comment type="caution">
    <text evidence="5">The sequence shown here is derived from an EMBL/GenBank/DDBJ whole genome shotgun (WGS) entry which is preliminary data.</text>
</comment>
<dbReference type="PANTHER" id="PTHR32089">
    <property type="entry name" value="METHYL-ACCEPTING CHEMOTAXIS PROTEIN MCPB"/>
    <property type="match status" value="1"/>
</dbReference>
<feature type="domain" description="Methyl-accepting transducer" evidence="4">
    <location>
        <begin position="323"/>
        <end position="559"/>
    </location>
</feature>
<evidence type="ECO:0000256" key="1">
    <source>
        <dbReference type="ARBA" id="ARBA00023224"/>
    </source>
</evidence>
<accession>A0A3A8JIN4</accession>
<dbReference type="PANTHER" id="PTHR32089:SF112">
    <property type="entry name" value="LYSOZYME-LIKE PROTEIN-RELATED"/>
    <property type="match status" value="1"/>
</dbReference>
<keyword evidence="3" id="KW-0812">Transmembrane</keyword>